<dbReference type="GeneID" id="36324843"/>
<evidence type="ECO:0000256" key="3">
    <source>
        <dbReference type="ARBA" id="ARBA00010617"/>
    </source>
</evidence>
<dbReference type="PANTHER" id="PTHR24305:SF166">
    <property type="entry name" value="CYTOCHROME P450 12A4, MITOCHONDRIAL-RELATED"/>
    <property type="match status" value="1"/>
</dbReference>
<proteinExistence type="inferred from homology"/>
<comment type="similarity">
    <text evidence="3">Belongs to the cytochrome P450 family.</text>
</comment>
<keyword evidence="11" id="KW-1185">Reference proteome</keyword>
<dbReference type="CDD" id="cd11069">
    <property type="entry name" value="CYP_FUM15-like"/>
    <property type="match status" value="1"/>
</dbReference>
<dbReference type="PANTHER" id="PTHR24305">
    <property type="entry name" value="CYTOCHROME P450"/>
    <property type="match status" value="1"/>
</dbReference>
<dbReference type="SUPFAM" id="SSF48264">
    <property type="entry name" value="Cytochrome P450"/>
    <property type="match status" value="1"/>
</dbReference>
<keyword evidence="5 9" id="KW-0479">Metal-binding</keyword>
<evidence type="ECO:0000313" key="11">
    <source>
        <dbReference type="Proteomes" id="UP000194127"/>
    </source>
</evidence>
<dbReference type="PRINTS" id="PR00463">
    <property type="entry name" value="EP450I"/>
</dbReference>
<evidence type="ECO:0000256" key="1">
    <source>
        <dbReference type="ARBA" id="ARBA00001971"/>
    </source>
</evidence>
<evidence type="ECO:0000256" key="4">
    <source>
        <dbReference type="ARBA" id="ARBA00022617"/>
    </source>
</evidence>
<keyword evidence="7 9" id="KW-0408">Iron</keyword>
<accession>A0A1X6MNH8</accession>
<dbReference type="Pfam" id="PF00067">
    <property type="entry name" value="p450"/>
    <property type="match status" value="1"/>
</dbReference>
<dbReference type="OrthoDB" id="1470350at2759"/>
<dbReference type="GO" id="GO:0004497">
    <property type="term" value="F:monooxygenase activity"/>
    <property type="evidence" value="ECO:0007669"/>
    <property type="project" value="UniProtKB-KW"/>
</dbReference>
<dbReference type="STRING" id="670580.A0A1X6MNH8"/>
<name>A0A1X6MNH8_9APHY</name>
<evidence type="ECO:0000313" key="10">
    <source>
        <dbReference type="EMBL" id="OSX57809.1"/>
    </source>
</evidence>
<dbReference type="GO" id="GO:0020037">
    <property type="term" value="F:heme binding"/>
    <property type="evidence" value="ECO:0007669"/>
    <property type="project" value="InterPro"/>
</dbReference>
<organism evidence="10 11">
    <name type="scientific">Postia placenta MAD-698-R-SB12</name>
    <dbReference type="NCBI Taxonomy" id="670580"/>
    <lineage>
        <taxon>Eukaryota</taxon>
        <taxon>Fungi</taxon>
        <taxon>Dikarya</taxon>
        <taxon>Basidiomycota</taxon>
        <taxon>Agaricomycotina</taxon>
        <taxon>Agaricomycetes</taxon>
        <taxon>Polyporales</taxon>
        <taxon>Adustoporiaceae</taxon>
        <taxon>Rhodonia</taxon>
    </lineage>
</organism>
<evidence type="ECO:0000256" key="8">
    <source>
        <dbReference type="ARBA" id="ARBA00023033"/>
    </source>
</evidence>
<protein>
    <recommendedName>
        <fullName evidence="12">Cytochrome P450</fullName>
    </recommendedName>
</protein>
<evidence type="ECO:0000256" key="7">
    <source>
        <dbReference type="ARBA" id="ARBA00023004"/>
    </source>
</evidence>
<evidence type="ECO:0000256" key="6">
    <source>
        <dbReference type="ARBA" id="ARBA00023002"/>
    </source>
</evidence>
<feature type="binding site" description="axial binding residue" evidence="9">
    <location>
        <position position="484"/>
    </location>
    <ligand>
        <name>heme</name>
        <dbReference type="ChEBI" id="CHEBI:30413"/>
    </ligand>
    <ligandPart>
        <name>Fe</name>
        <dbReference type="ChEBI" id="CHEBI:18248"/>
    </ligandPart>
</feature>
<dbReference type="Proteomes" id="UP000194127">
    <property type="component" value="Unassembled WGS sequence"/>
</dbReference>
<sequence length="542" mass="60421">MAYAITLPDALLLCSVVGALLYFVKTRVVSLPFNNIPGPPAQSFWSGHMEQYFDRHGHKFRESIAQDYGPVVKLDGFLGSQRLYIFDPKAMHNILIKYGDVFEETDSFLRINTHFFGPGLLSTAGDQHRRQRKMLNPVFSANHMRHMLPIFYRVAYKLRTAIASKLQGGPQEVDMMSWVGRAALELIGQGGLGHSFDPLVSDVKDPFGAAMKYLFPSLQDVIIWQQLIPYVDSIGSPRFRRWILEMLPSRAVKQMISSVDIMTRRAIDIFETKKAALEKGDGDMSQHAGEGKDIMSILMRANREVAEADRLPEDEVIAQLVTLVFAATDTTSSTLTLILQLLAEHPDVQGKLREELAKAFQAGELSYDELMQLPYLDAVVRETLRLHPPLTTITRVNREDVVLPLSQPIQGVNGKMISEIVVPKGTTTFVGVLGANTNKAKWGEDALEWKPERWLSPLPAAVTEVSTPGVFANLMTFIGGKRSCIGFKFSEMEMKVVLSVLLPTFTFGPTEKPIIWNFAPVAFPSIGRDSLKSQMPLSVGLI</sequence>
<dbReference type="InterPro" id="IPR036396">
    <property type="entry name" value="Cyt_P450_sf"/>
</dbReference>
<dbReference type="EMBL" id="KZ110607">
    <property type="protein sequence ID" value="OSX57809.1"/>
    <property type="molecule type" value="Genomic_DNA"/>
</dbReference>
<dbReference type="InterPro" id="IPR002401">
    <property type="entry name" value="Cyt_P450_E_grp-I"/>
</dbReference>
<comment type="cofactor">
    <cofactor evidence="1 9">
        <name>heme</name>
        <dbReference type="ChEBI" id="CHEBI:30413"/>
    </cofactor>
</comment>
<comment type="pathway">
    <text evidence="2">Secondary metabolite biosynthesis.</text>
</comment>
<dbReference type="RefSeq" id="XP_024334603.1">
    <property type="nucleotide sequence ID" value="XM_024479893.1"/>
</dbReference>
<evidence type="ECO:0000256" key="9">
    <source>
        <dbReference type="PIRSR" id="PIRSR602401-1"/>
    </source>
</evidence>
<evidence type="ECO:0008006" key="12">
    <source>
        <dbReference type="Google" id="ProtNLM"/>
    </source>
</evidence>
<dbReference type="GO" id="GO:0005506">
    <property type="term" value="F:iron ion binding"/>
    <property type="evidence" value="ECO:0007669"/>
    <property type="project" value="InterPro"/>
</dbReference>
<dbReference type="InterPro" id="IPR001128">
    <property type="entry name" value="Cyt_P450"/>
</dbReference>
<dbReference type="AlphaFoldDB" id="A0A1X6MNH8"/>
<dbReference type="PRINTS" id="PR00385">
    <property type="entry name" value="P450"/>
</dbReference>
<dbReference type="InterPro" id="IPR050121">
    <property type="entry name" value="Cytochrome_P450_monoxygenase"/>
</dbReference>
<keyword evidence="4 9" id="KW-0349">Heme</keyword>
<keyword evidence="6" id="KW-0560">Oxidoreductase</keyword>
<reference evidence="10 11" key="1">
    <citation type="submission" date="2017-04" db="EMBL/GenBank/DDBJ databases">
        <title>Genome Sequence of the Model Brown-Rot Fungus Postia placenta SB12.</title>
        <authorList>
            <consortium name="DOE Joint Genome Institute"/>
            <person name="Gaskell J."/>
            <person name="Kersten P."/>
            <person name="Larrondo L.F."/>
            <person name="Canessa P."/>
            <person name="Martinez D."/>
            <person name="Hibbett D."/>
            <person name="Schmoll M."/>
            <person name="Kubicek C.P."/>
            <person name="Martinez A.T."/>
            <person name="Yadav J."/>
            <person name="Master E."/>
            <person name="Magnuson J.K."/>
            <person name="James T."/>
            <person name="Yaver D."/>
            <person name="Berka R."/>
            <person name="Labutti K."/>
            <person name="Lipzen A."/>
            <person name="Aerts A."/>
            <person name="Barry K."/>
            <person name="Henrissat B."/>
            <person name="Blanchette R."/>
            <person name="Grigoriev I."/>
            <person name="Cullen D."/>
        </authorList>
    </citation>
    <scope>NUCLEOTIDE SEQUENCE [LARGE SCALE GENOMIC DNA]</scope>
    <source>
        <strain evidence="10 11">MAD-698-R-SB12</strain>
    </source>
</reference>
<dbReference type="GO" id="GO:0016705">
    <property type="term" value="F:oxidoreductase activity, acting on paired donors, with incorporation or reduction of molecular oxygen"/>
    <property type="evidence" value="ECO:0007669"/>
    <property type="project" value="InterPro"/>
</dbReference>
<keyword evidence="8" id="KW-0503">Monooxygenase</keyword>
<gene>
    <name evidence="10" type="ORF">POSPLADRAFT_1049998</name>
</gene>
<dbReference type="Gene3D" id="1.10.630.10">
    <property type="entry name" value="Cytochrome P450"/>
    <property type="match status" value="1"/>
</dbReference>
<evidence type="ECO:0000256" key="2">
    <source>
        <dbReference type="ARBA" id="ARBA00005179"/>
    </source>
</evidence>
<evidence type="ECO:0000256" key="5">
    <source>
        <dbReference type="ARBA" id="ARBA00022723"/>
    </source>
</evidence>